<gene>
    <name evidence="3" type="ORF">HGO97_014700</name>
</gene>
<comment type="caution">
    <text evidence="3">The sequence shown here is derived from an EMBL/GenBank/DDBJ whole genome shotgun (WGS) entry which is preliminary data.</text>
</comment>
<evidence type="ECO:0000256" key="1">
    <source>
        <dbReference type="ARBA" id="ARBA00007637"/>
    </source>
</evidence>
<dbReference type="InterPro" id="IPR001509">
    <property type="entry name" value="Epimerase_deHydtase"/>
</dbReference>
<comment type="similarity">
    <text evidence="1">Belongs to the NAD(P)-dependent epimerase/dehydratase family.</text>
</comment>
<evidence type="ECO:0000313" key="3">
    <source>
        <dbReference type="EMBL" id="MBU3877057.1"/>
    </source>
</evidence>
<keyword evidence="4" id="KW-1185">Reference proteome</keyword>
<dbReference type="RefSeq" id="WP_216243067.1">
    <property type="nucleotide sequence ID" value="NZ_JABACJ020000014.1"/>
</dbReference>
<feature type="domain" description="NAD-dependent epimerase/dehydratase" evidence="2">
    <location>
        <begin position="3"/>
        <end position="224"/>
    </location>
</feature>
<evidence type="ECO:0000313" key="4">
    <source>
        <dbReference type="Proteomes" id="UP000723714"/>
    </source>
</evidence>
<dbReference type="Pfam" id="PF01370">
    <property type="entry name" value="Epimerase"/>
    <property type="match status" value="1"/>
</dbReference>
<protein>
    <submittedName>
        <fullName evidence="3">NAD(P)-dependent oxidoreductase</fullName>
    </submittedName>
</protein>
<evidence type="ECO:0000259" key="2">
    <source>
        <dbReference type="Pfam" id="PF01370"/>
    </source>
</evidence>
<sequence>MRIAITGAGGFLGQELLRQLLWDKSNYIFAITSQTAKLERKYAQEHQVVVCPKDILFQNANSVGHIDVLINCAYPRNINGDQLEDGLEYIISVLQSAVRLNVSAVINISSQSLYDQNRKIPATESCPVCLESIYALGKYSVELLVKVICENVPHTNIRLASLIGPGFDQRVTNKLVVKAFETGKLCIADGNQRFGFLDVEEAAKGIIGLLKIPFETWKGIYNLGSENAYSLHDIANVIADVMEKYYGKKIEIDTAVAESELNTTLDSALIMRDTGYSPRMTLEESILKIVQAYKQ</sequence>
<dbReference type="PANTHER" id="PTHR43000">
    <property type="entry name" value="DTDP-D-GLUCOSE 4,6-DEHYDRATASE-RELATED"/>
    <property type="match status" value="1"/>
</dbReference>
<dbReference type="CDD" id="cd08946">
    <property type="entry name" value="SDR_e"/>
    <property type="match status" value="1"/>
</dbReference>
<organism evidence="3 4">
    <name type="scientific">Faecalicatena faecalis</name>
    <dbReference type="NCBI Taxonomy" id="2726362"/>
    <lineage>
        <taxon>Bacteria</taxon>
        <taxon>Bacillati</taxon>
        <taxon>Bacillota</taxon>
        <taxon>Clostridia</taxon>
        <taxon>Lachnospirales</taxon>
        <taxon>Lachnospiraceae</taxon>
        <taxon>Faecalicatena</taxon>
    </lineage>
</organism>
<reference evidence="3 4" key="1">
    <citation type="submission" date="2021-06" db="EMBL/GenBank/DDBJ databases">
        <title>Faecalicatena sp. nov. isolated from porcine feces.</title>
        <authorList>
            <person name="Oh B.S."/>
            <person name="Lee J.H."/>
        </authorList>
    </citation>
    <scope>NUCLEOTIDE SEQUENCE [LARGE SCALE GENOMIC DNA]</scope>
    <source>
        <strain evidence="3 4">AGMB00832</strain>
    </source>
</reference>
<proteinExistence type="inferred from homology"/>
<name>A0ABS6D631_9FIRM</name>
<dbReference type="EMBL" id="JABACJ020000014">
    <property type="protein sequence ID" value="MBU3877057.1"/>
    <property type="molecule type" value="Genomic_DNA"/>
</dbReference>
<accession>A0ABS6D631</accession>
<dbReference type="Proteomes" id="UP000723714">
    <property type="component" value="Unassembled WGS sequence"/>
</dbReference>